<name>A0A8H3FA38_9LECA</name>
<sequence length="1167" mass="131947">MSFNLPRPISDKSKTCLLRFQLIENEVRRPNDLDLRLPQALVSDEMARFRMWASNIGAVHDPNRKDTSLDFRLRDSPKIADRVSQFLEDLAQDLHSVLQIASGRRPNQIGALEVHEEPDGTSTLEDPVIVETEHLSEIRELFETCQDCISCLFRLSVAIRKATNRDKYATSARRREDPYDELFDIAHVGHKFPKVRDKQPWLEARLGRAITRRREFLRYSREHEQRLSRGVTRLEQGHTQQVDLKPPLVQGEDSKPLPTVVDAPDQRESTMGSTEVTTLDPALLEAGQQEALEVTFDSEASESSYATTEITAEMEGELKLPPLPEEGEYGKDFDCPYCWITQSFKGKAKRARKQWKEHVLHDLRPYVCTFPHCDLALFSNKDSWFKHELDDHRLEWCCQFCSHAPWETPENYEAHLRNDHANSLKGINLSVILQSSKQSVSTISTSSCPFCDPQVKNESLPLDTFSFKIHAAKHMEQLALFAIPRTSDVGDGSFTSIRAALALPNMNDSIDAEKALANKEPEDLPLHHAAYEGRGVEVKRLLQAGDDVDALGRTWGTPLGAAIEGKHLAVVKLLLESGADTQIPCGKYETALKAASALNNRTLVDVVADAENRNQRPTLYGEIKWKIETISINLERISTDLDRNRSKCTLDGQLLLLGCSLDQEIFSWKSKIIAEHLRPFGSHLDPQSETQAAALKKVIPLVPNLLQSLEVFHDLLSLMVGSLKINAAESASLTPEKAHQISHFNESIVEVLHHIPVPADSWNWRAEKETSLADYFSGSTVFEDLQDHVKRSTKSPREIQPGYWEENCSEFHVFMTRSYEVFSKKLHDELKNKDERLKYFDTYPHEPEIFYRMTEHERSIYKVSYYPTPAEVQKSFFNRSPKLGASKTTPAQLDQIAVPGAGPSDDIPGVPAERRSYPGSETQLLESSVDPKPPGQDQISDLELITEMDADFRRFRESLHTFNDDQLRTVDSIRTLTTKFASEMSKKQGYVLTSALNSIEAATKMTGASMDIFFDHMPKKDWENMNEEERDVGTFDNMPPSSVIGAHIFPIHMTFRILQESFSEASAEKAKDEELPSWTAVMEFFEWKAGYAFDQCLSDCAANLSDMVPTPEKMANADESPLVAVARLKVEQIVADRSQLAASDPGARFRLDQMIEHRNLFSSTGIS</sequence>
<feature type="domain" description="Oxidoreductase acuF-like C2H2 type zinc-finger" evidence="3">
    <location>
        <begin position="330"/>
        <end position="363"/>
    </location>
</feature>
<dbReference type="Pfam" id="PF26082">
    <property type="entry name" value="zf-C2H2_AcuF"/>
    <property type="match status" value="1"/>
</dbReference>
<dbReference type="SMART" id="SM00248">
    <property type="entry name" value="ANK"/>
    <property type="match status" value="2"/>
</dbReference>
<dbReference type="Gene3D" id="1.25.40.20">
    <property type="entry name" value="Ankyrin repeat-containing domain"/>
    <property type="match status" value="1"/>
</dbReference>
<dbReference type="PROSITE" id="PS50297">
    <property type="entry name" value="ANK_REP_REGION"/>
    <property type="match status" value="1"/>
</dbReference>
<evidence type="ECO:0000256" key="2">
    <source>
        <dbReference type="SAM" id="MobiDB-lite"/>
    </source>
</evidence>
<evidence type="ECO:0000256" key="1">
    <source>
        <dbReference type="PROSITE-ProRule" id="PRU00023"/>
    </source>
</evidence>
<dbReference type="SUPFAM" id="SSF48403">
    <property type="entry name" value="Ankyrin repeat"/>
    <property type="match status" value="1"/>
</dbReference>
<proteinExistence type="predicted"/>
<feature type="region of interest" description="Disordered" evidence="2">
    <location>
        <begin position="246"/>
        <end position="275"/>
    </location>
</feature>
<gene>
    <name evidence="4" type="ORF">HETSPECPRED_005001</name>
</gene>
<protein>
    <recommendedName>
        <fullName evidence="3">Oxidoreductase acuF-like C2H2 type zinc-finger domain-containing protein</fullName>
    </recommendedName>
</protein>
<evidence type="ECO:0000259" key="3">
    <source>
        <dbReference type="Pfam" id="PF26082"/>
    </source>
</evidence>
<dbReference type="InterPro" id="IPR036770">
    <property type="entry name" value="Ankyrin_rpt-contain_sf"/>
</dbReference>
<dbReference type="PANTHER" id="PTHR35391">
    <property type="entry name" value="C2H2-TYPE DOMAIN-CONTAINING PROTEIN-RELATED"/>
    <property type="match status" value="1"/>
</dbReference>
<evidence type="ECO:0000313" key="4">
    <source>
        <dbReference type="EMBL" id="CAF9922211.1"/>
    </source>
</evidence>
<feature type="region of interest" description="Disordered" evidence="2">
    <location>
        <begin position="896"/>
        <end position="937"/>
    </location>
</feature>
<keyword evidence="5" id="KW-1185">Reference proteome</keyword>
<dbReference type="PROSITE" id="PS50088">
    <property type="entry name" value="ANK_REPEAT"/>
    <property type="match status" value="2"/>
</dbReference>
<organism evidence="4 5">
    <name type="scientific">Heterodermia speciosa</name>
    <dbReference type="NCBI Taxonomy" id="116794"/>
    <lineage>
        <taxon>Eukaryota</taxon>
        <taxon>Fungi</taxon>
        <taxon>Dikarya</taxon>
        <taxon>Ascomycota</taxon>
        <taxon>Pezizomycotina</taxon>
        <taxon>Lecanoromycetes</taxon>
        <taxon>OSLEUM clade</taxon>
        <taxon>Lecanoromycetidae</taxon>
        <taxon>Caliciales</taxon>
        <taxon>Physciaceae</taxon>
        <taxon>Heterodermia</taxon>
    </lineage>
</organism>
<evidence type="ECO:0000313" key="5">
    <source>
        <dbReference type="Proteomes" id="UP000664521"/>
    </source>
</evidence>
<dbReference type="Proteomes" id="UP000664521">
    <property type="component" value="Unassembled WGS sequence"/>
</dbReference>
<feature type="repeat" description="ANK" evidence="1">
    <location>
        <begin position="554"/>
        <end position="580"/>
    </location>
</feature>
<feature type="repeat" description="ANK" evidence="1">
    <location>
        <begin position="521"/>
        <end position="553"/>
    </location>
</feature>
<dbReference type="PANTHER" id="PTHR35391:SF7">
    <property type="entry name" value="C2H2-TYPE DOMAIN-CONTAINING PROTEIN"/>
    <property type="match status" value="1"/>
</dbReference>
<comment type="caution">
    <text evidence="4">The sequence shown here is derived from an EMBL/GenBank/DDBJ whole genome shotgun (WGS) entry which is preliminary data.</text>
</comment>
<dbReference type="AlphaFoldDB" id="A0A8H3FA38"/>
<dbReference type="Pfam" id="PF12796">
    <property type="entry name" value="Ank_2"/>
    <property type="match status" value="1"/>
</dbReference>
<dbReference type="OrthoDB" id="20872at2759"/>
<reference evidence="4" key="1">
    <citation type="submission" date="2021-03" db="EMBL/GenBank/DDBJ databases">
        <authorList>
            <person name="Tagirdzhanova G."/>
        </authorList>
    </citation>
    <scope>NUCLEOTIDE SEQUENCE</scope>
</reference>
<accession>A0A8H3FA38</accession>
<keyword evidence="1" id="KW-0040">ANK repeat</keyword>
<dbReference type="EMBL" id="CAJPDS010000030">
    <property type="protein sequence ID" value="CAF9922211.1"/>
    <property type="molecule type" value="Genomic_DNA"/>
</dbReference>
<dbReference type="InterPro" id="IPR058925">
    <property type="entry name" value="zf-C2H2_AcuF"/>
</dbReference>
<dbReference type="InterPro" id="IPR002110">
    <property type="entry name" value="Ankyrin_rpt"/>
</dbReference>